<evidence type="ECO:0000313" key="11">
    <source>
        <dbReference type="EnsemblMetazoa" id="tetur12g00280.1"/>
    </source>
</evidence>
<evidence type="ECO:0000256" key="7">
    <source>
        <dbReference type="ARBA" id="ARBA00023034"/>
    </source>
</evidence>
<dbReference type="PANTHER" id="PTHR14647">
    <property type="entry name" value="GALACTOSE-3-O-SULFOTRANSFERASE"/>
    <property type="match status" value="1"/>
</dbReference>
<dbReference type="GO" id="GO:0009247">
    <property type="term" value="P:glycolipid biosynthetic process"/>
    <property type="evidence" value="ECO:0007669"/>
    <property type="project" value="InterPro"/>
</dbReference>
<keyword evidence="7" id="KW-0333">Golgi apparatus</keyword>
<dbReference type="OrthoDB" id="514299at2759"/>
<evidence type="ECO:0000313" key="12">
    <source>
        <dbReference type="Proteomes" id="UP000015104"/>
    </source>
</evidence>
<dbReference type="eggNOG" id="ENOG502QTXT">
    <property type="taxonomic scope" value="Eukaryota"/>
</dbReference>
<keyword evidence="6 10" id="KW-1133">Transmembrane helix</keyword>
<dbReference type="InterPro" id="IPR027417">
    <property type="entry name" value="P-loop_NTPase"/>
</dbReference>
<keyword evidence="4 10" id="KW-0812">Transmembrane</keyword>
<name>T1KI70_TETUR</name>
<dbReference type="KEGG" id="tut:107364531"/>
<dbReference type="EnsemblMetazoa" id="tetur12g00280.1">
    <property type="protein sequence ID" value="tetur12g00280.1"/>
    <property type="gene ID" value="tetur12g00280"/>
</dbReference>
<keyword evidence="9" id="KW-0325">Glycoprotein</keyword>
<dbReference type="HOGENOM" id="CLU_925383_0_0_1"/>
<evidence type="ECO:0000256" key="8">
    <source>
        <dbReference type="ARBA" id="ARBA00023136"/>
    </source>
</evidence>
<comment type="similarity">
    <text evidence="2">Belongs to the galactose-3-O-sulfotransferase family.</text>
</comment>
<organism evidence="11 12">
    <name type="scientific">Tetranychus urticae</name>
    <name type="common">Two-spotted spider mite</name>
    <dbReference type="NCBI Taxonomy" id="32264"/>
    <lineage>
        <taxon>Eukaryota</taxon>
        <taxon>Metazoa</taxon>
        <taxon>Ecdysozoa</taxon>
        <taxon>Arthropoda</taxon>
        <taxon>Chelicerata</taxon>
        <taxon>Arachnida</taxon>
        <taxon>Acari</taxon>
        <taxon>Acariformes</taxon>
        <taxon>Trombidiformes</taxon>
        <taxon>Prostigmata</taxon>
        <taxon>Eleutherengona</taxon>
        <taxon>Raphignathae</taxon>
        <taxon>Tetranychoidea</taxon>
        <taxon>Tetranychidae</taxon>
        <taxon>Tetranychus</taxon>
    </lineage>
</organism>
<reference evidence="11" key="2">
    <citation type="submission" date="2015-06" db="UniProtKB">
        <authorList>
            <consortium name="EnsemblMetazoa"/>
        </authorList>
    </citation>
    <scope>IDENTIFICATION</scope>
</reference>
<sequence length="421" mass="49223">MNRPFVKLSSKLQSITNIKYQRHHHVTIDGISASHYHSSSDTFRLGKIILPLLMFSVLLYLIPYIRIDKSSYDPNGINNDQLINIKRPNLSNGQQQPCDKPVSNIFFLKTHKCASSAIQRIFLKYGYLNQKLFALPASGNYLGHPEPFDRSFLSEPFYGKYNIFAVHTRFNLGQVAAVMPPSTLYITILRNPLFLYESMFGYWNLTKFYHLPRNFLDLPAIPIEQLQRVRWIQKIGANQMFFDLGYEPTQLTSDQIDTILPKLDQIFDLVMIAERFDESLILLKDKLCWSFDDIITFKINARPQRKSLSPLAEERIKMINWADLKLYSYFLTIFDRKVKAYGINRMKSDLAQLRSREALWYSECVYNETISWGKSTSSVVKFINRKPSNLTCVLLTATELEVINFIRRKQRKFHPGSVRRW</sequence>
<keyword evidence="12" id="KW-1185">Reference proteome</keyword>
<proteinExistence type="inferred from homology"/>
<dbReference type="EMBL" id="CAEY01000110">
    <property type="status" value="NOT_ANNOTATED_CDS"/>
    <property type="molecule type" value="Genomic_DNA"/>
</dbReference>
<dbReference type="InterPro" id="IPR009729">
    <property type="entry name" value="Gal-3-0_sulfotransfrase"/>
</dbReference>
<comment type="subcellular location">
    <subcellularLocation>
        <location evidence="1">Golgi apparatus membrane</location>
        <topology evidence="1">Single-pass type II membrane protein</topology>
    </subcellularLocation>
</comment>
<protein>
    <recommendedName>
        <fullName evidence="13">Galactosylceramide sulfotransferase-like</fullName>
    </recommendedName>
</protein>
<keyword evidence="8 10" id="KW-0472">Membrane</keyword>
<evidence type="ECO:0000256" key="6">
    <source>
        <dbReference type="ARBA" id="ARBA00022989"/>
    </source>
</evidence>
<evidence type="ECO:0000256" key="9">
    <source>
        <dbReference type="ARBA" id="ARBA00023180"/>
    </source>
</evidence>
<evidence type="ECO:0000256" key="5">
    <source>
        <dbReference type="ARBA" id="ARBA00022968"/>
    </source>
</evidence>
<accession>T1KI70</accession>
<dbReference type="Pfam" id="PF06990">
    <property type="entry name" value="Gal-3-0_sulfotr"/>
    <property type="match status" value="1"/>
</dbReference>
<dbReference type="Proteomes" id="UP000015104">
    <property type="component" value="Unassembled WGS sequence"/>
</dbReference>
<dbReference type="GO" id="GO:0000139">
    <property type="term" value="C:Golgi membrane"/>
    <property type="evidence" value="ECO:0007669"/>
    <property type="project" value="UniProtKB-SubCell"/>
</dbReference>
<keyword evidence="3" id="KW-0808">Transferase</keyword>
<dbReference type="AlphaFoldDB" id="T1KI70"/>
<reference evidence="12" key="1">
    <citation type="submission" date="2011-08" db="EMBL/GenBank/DDBJ databases">
        <authorList>
            <person name="Rombauts S."/>
        </authorList>
    </citation>
    <scope>NUCLEOTIDE SEQUENCE</scope>
    <source>
        <strain evidence="12">London</strain>
    </source>
</reference>
<keyword evidence="5" id="KW-0735">Signal-anchor</keyword>
<evidence type="ECO:0000256" key="3">
    <source>
        <dbReference type="ARBA" id="ARBA00022679"/>
    </source>
</evidence>
<dbReference type="OMA" id="MITERFV"/>
<evidence type="ECO:0000256" key="4">
    <source>
        <dbReference type="ARBA" id="ARBA00022692"/>
    </source>
</evidence>
<evidence type="ECO:0008006" key="13">
    <source>
        <dbReference type="Google" id="ProtNLM"/>
    </source>
</evidence>
<evidence type="ECO:0000256" key="10">
    <source>
        <dbReference type="SAM" id="Phobius"/>
    </source>
</evidence>
<dbReference type="Gene3D" id="3.40.50.300">
    <property type="entry name" value="P-loop containing nucleotide triphosphate hydrolases"/>
    <property type="match status" value="1"/>
</dbReference>
<gene>
    <name evidence="11" type="primary">107364531</name>
</gene>
<evidence type="ECO:0000256" key="2">
    <source>
        <dbReference type="ARBA" id="ARBA00008124"/>
    </source>
</evidence>
<dbReference type="SUPFAM" id="SSF52540">
    <property type="entry name" value="P-loop containing nucleoside triphosphate hydrolases"/>
    <property type="match status" value="1"/>
</dbReference>
<dbReference type="PANTHER" id="PTHR14647:SF87">
    <property type="entry name" value="PUTATIVE-RELATED"/>
    <property type="match status" value="1"/>
</dbReference>
<evidence type="ECO:0000256" key="1">
    <source>
        <dbReference type="ARBA" id="ARBA00004323"/>
    </source>
</evidence>
<dbReference type="GO" id="GO:0001733">
    <property type="term" value="F:galactosylceramide sulfotransferase activity"/>
    <property type="evidence" value="ECO:0007669"/>
    <property type="project" value="InterPro"/>
</dbReference>
<feature type="transmembrane region" description="Helical" evidence="10">
    <location>
        <begin position="48"/>
        <end position="65"/>
    </location>
</feature>